<keyword evidence="1" id="KW-1133">Transmembrane helix</keyword>
<keyword evidence="3" id="KW-1185">Reference proteome</keyword>
<feature type="transmembrane region" description="Helical" evidence="1">
    <location>
        <begin position="89"/>
        <end position="108"/>
    </location>
</feature>
<reference evidence="2 3" key="1">
    <citation type="submission" date="2019-09" db="EMBL/GenBank/DDBJ databases">
        <title>In-depth cultivation of the pig gut microbiome towards novel bacterial diversity and tailored functional studies.</title>
        <authorList>
            <person name="Wylensek D."/>
            <person name="Hitch T.C.A."/>
            <person name="Clavel T."/>
        </authorList>
    </citation>
    <scope>NUCLEOTIDE SEQUENCE [LARGE SCALE GENOMIC DNA]</scope>
    <source>
        <strain evidence="2 3">WCA3-693-APC-4?</strain>
    </source>
</reference>
<gene>
    <name evidence="2" type="ORF">FYJ83_08755</name>
</gene>
<dbReference type="AlphaFoldDB" id="A0A6N7XL95"/>
<proteinExistence type="predicted"/>
<dbReference type="EMBL" id="VUNQ01000016">
    <property type="protein sequence ID" value="MSU01552.1"/>
    <property type="molecule type" value="Genomic_DNA"/>
</dbReference>
<dbReference type="Proteomes" id="UP000469523">
    <property type="component" value="Unassembled WGS sequence"/>
</dbReference>
<protein>
    <submittedName>
        <fullName evidence="2">Uncharacterized protein</fullName>
    </submittedName>
</protein>
<feature type="transmembrane region" description="Helical" evidence="1">
    <location>
        <begin position="20"/>
        <end position="38"/>
    </location>
</feature>
<name>A0A6N7XL95_9FIRM</name>
<accession>A0A6N7XL95</accession>
<keyword evidence="1" id="KW-0812">Transmembrane</keyword>
<comment type="caution">
    <text evidence="2">The sequence shown here is derived from an EMBL/GenBank/DDBJ whole genome shotgun (WGS) entry which is preliminary data.</text>
</comment>
<evidence type="ECO:0000313" key="2">
    <source>
        <dbReference type="EMBL" id="MSU01552.1"/>
    </source>
</evidence>
<evidence type="ECO:0000256" key="1">
    <source>
        <dbReference type="SAM" id="Phobius"/>
    </source>
</evidence>
<keyword evidence="1" id="KW-0472">Membrane</keyword>
<organism evidence="2 3">
    <name type="scientific">Tissierella pigra</name>
    <dbReference type="NCBI Taxonomy" id="2607614"/>
    <lineage>
        <taxon>Bacteria</taxon>
        <taxon>Bacillati</taxon>
        <taxon>Bacillota</taxon>
        <taxon>Tissierellia</taxon>
        <taxon>Tissierellales</taxon>
        <taxon>Tissierellaceae</taxon>
        <taxon>Tissierella</taxon>
    </lineage>
</organism>
<sequence length="111" mass="13036">MKKDIKNLSFVKVSLKDRIFYLNLGIFSTLILTSSNEIWNSEIGYYVQKVFRIITSIVFAIIFILNIIDLNRRLKNKKDLYNKKQIFKMIFGASIELITLILVIIANIKYI</sequence>
<feature type="transmembrane region" description="Helical" evidence="1">
    <location>
        <begin position="50"/>
        <end position="68"/>
    </location>
</feature>
<evidence type="ECO:0000313" key="3">
    <source>
        <dbReference type="Proteomes" id="UP000469523"/>
    </source>
</evidence>
<dbReference type="RefSeq" id="WP_154439965.1">
    <property type="nucleotide sequence ID" value="NZ_VUNQ01000016.1"/>
</dbReference>